<proteinExistence type="inferred from homology"/>
<evidence type="ECO:0000256" key="9">
    <source>
        <dbReference type="SAM" id="Phobius"/>
    </source>
</evidence>
<name>A0A6A5CCD2_NAEFO</name>
<dbReference type="PROSITE" id="PS00086">
    <property type="entry name" value="CYTOCHROME_P450"/>
    <property type="match status" value="1"/>
</dbReference>
<dbReference type="GO" id="GO:0004497">
    <property type="term" value="F:monooxygenase activity"/>
    <property type="evidence" value="ECO:0007669"/>
    <property type="project" value="UniProtKB-KW"/>
</dbReference>
<evidence type="ECO:0000256" key="6">
    <source>
        <dbReference type="ARBA" id="ARBA00023033"/>
    </source>
</evidence>
<dbReference type="SUPFAM" id="SSF48264">
    <property type="entry name" value="Cytochrome P450"/>
    <property type="match status" value="1"/>
</dbReference>
<dbReference type="VEuPathDB" id="AmoebaDB:NF0109540"/>
<keyword evidence="2 7" id="KW-0349">Heme</keyword>
<sequence>MTLSFLWSVVNDDVYTTLFTTLGVILIGYFIWLAFGIHSELKKLGHIPGTWQVWFSPIKIPFFAPYLYLGSMGSIPELAKTLGDPETQTLRISLAQRSIIWVSDPEMLKELLITKANHFSKPKLIYETFNPFDKGNNVLTAPHTEEWKKHFKICSPGFSSKNLEFMCQISVESTDLMFKKWDEQLSQEGSCFVLNVGDYSDITLDVLGKAGFGVDFGIFSSNEKGRQLRQSMDIIMRRGMVLKRFVRNYPFLYQLLSKWSGATQALETCSKILDQIIHQRREQVQQKNQMMESQNTMDEYERNDILSLLVEANTNENLLTDDELKSNAFILTLAGHETTSTLLQWTTFELSQRPEVQKKLQNEVTRVLNGRNPTYHDFDSLEYVNAVIMEVLRTHPPVVGVAKQVSKKDTTLGKYQIPKGSFINVFILNVHKKESIWKNANEFDPERFKDAETRNRVQHDFTWMPFSMGNRKCIGYRFSLLEACMILTKLVQRYEFVLLNDEKDPVGCSVRVVQRPTNLKVAVSKREN</sequence>
<keyword evidence="5 7" id="KW-0408">Iron</keyword>
<comment type="similarity">
    <text evidence="1 8">Belongs to the cytochrome P450 family.</text>
</comment>
<dbReference type="VEuPathDB" id="AmoebaDB:NfTy_011400"/>
<keyword evidence="4 8" id="KW-0560">Oxidoreductase</keyword>
<dbReference type="InterPro" id="IPR002401">
    <property type="entry name" value="Cyt_P450_E_grp-I"/>
</dbReference>
<feature type="binding site" description="axial binding residue" evidence="7">
    <location>
        <position position="473"/>
    </location>
    <ligand>
        <name>heme</name>
        <dbReference type="ChEBI" id="CHEBI:30413"/>
    </ligand>
    <ligandPart>
        <name>Fe</name>
        <dbReference type="ChEBI" id="CHEBI:18248"/>
    </ligandPart>
</feature>
<dbReference type="Gene3D" id="1.10.630.10">
    <property type="entry name" value="Cytochrome P450"/>
    <property type="match status" value="1"/>
</dbReference>
<accession>A0A6A5CCD2</accession>
<comment type="caution">
    <text evidence="10">The sequence shown here is derived from an EMBL/GenBank/DDBJ whole genome shotgun (WGS) entry which is preliminary data.</text>
</comment>
<dbReference type="GO" id="GO:0016705">
    <property type="term" value="F:oxidoreductase activity, acting on paired donors, with incorporation or reduction of molecular oxygen"/>
    <property type="evidence" value="ECO:0007669"/>
    <property type="project" value="InterPro"/>
</dbReference>
<dbReference type="Pfam" id="PF00067">
    <property type="entry name" value="p450"/>
    <property type="match status" value="1"/>
</dbReference>
<dbReference type="GeneID" id="68117550"/>
<dbReference type="OrthoDB" id="1470350at2759"/>
<evidence type="ECO:0000256" key="1">
    <source>
        <dbReference type="ARBA" id="ARBA00010617"/>
    </source>
</evidence>
<dbReference type="InterPro" id="IPR001128">
    <property type="entry name" value="Cyt_P450"/>
</dbReference>
<evidence type="ECO:0000256" key="3">
    <source>
        <dbReference type="ARBA" id="ARBA00022723"/>
    </source>
</evidence>
<evidence type="ECO:0000256" key="2">
    <source>
        <dbReference type="ARBA" id="ARBA00022617"/>
    </source>
</evidence>
<dbReference type="InterPro" id="IPR036396">
    <property type="entry name" value="Cyt_P450_sf"/>
</dbReference>
<dbReference type="PRINTS" id="PR00385">
    <property type="entry name" value="P450"/>
</dbReference>
<dbReference type="GO" id="GO:0005506">
    <property type="term" value="F:iron ion binding"/>
    <property type="evidence" value="ECO:0007669"/>
    <property type="project" value="InterPro"/>
</dbReference>
<dbReference type="AlphaFoldDB" id="A0A6A5CCD2"/>
<evidence type="ECO:0000256" key="8">
    <source>
        <dbReference type="RuleBase" id="RU000461"/>
    </source>
</evidence>
<keyword evidence="9" id="KW-0472">Membrane</keyword>
<dbReference type="PRINTS" id="PR00463">
    <property type="entry name" value="EP450I"/>
</dbReference>
<keyword evidence="11" id="KW-1185">Reference proteome</keyword>
<feature type="transmembrane region" description="Helical" evidence="9">
    <location>
        <begin position="14"/>
        <end position="35"/>
    </location>
</feature>
<dbReference type="PANTHER" id="PTHR24291">
    <property type="entry name" value="CYTOCHROME P450 FAMILY 4"/>
    <property type="match status" value="1"/>
</dbReference>
<evidence type="ECO:0008006" key="12">
    <source>
        <dbReference type="Google" id="ProtNLM"/>
    </source>
</evidence>
<evidence type="ECO:0000256" key="7">
    <source>
        <dbReference type="PIRSR" id="PIRSR602401-1"/>
    </source>
</evidence>
<dbReference type="InterPro" id="IPR050196">
    <property type="entry name" value="Cytochrome_P450_Monoox"/>
</dbReference>
<evidence type="ECO:0000256" key="5">
    <source>
        <dbReference type="ARBA" id="ARBA00023004"/>
    </source>
</evidence>
<dbReference type="PANTHER" id="PTHR24291:SF50">
    <property type="entry name" value="BIFUNCTIONAL ALBAFLAVENONE MONOOXYGENASE_TERPENE SYNTHASE"/>
    <property type="match status" value="1"/>
</dbReference>
<evidence type="ECO:0000313" key="10">
    <source>
        <dbReference type="EMBL" id="KAF0983270.1"/>
    </source>
</evidence>
<reference evidence="10 11" key="1">
    <citation type="journal article" date="2019" name="Sci. Rep.">
        <title>Nanopore sequencing improves the draft genome of the human pathogenic amoeba Naegleria fowleri.</title>
        <authorList>
            <person name="Liechti N."/>
            <person name="Schurch N."/>
            <person name="Bruggmann R."/>
            <person name="Wittwer M."/>
        </authorList>
    </citation>
    <scope>NUCLEOTIDE SEQUENCE [LARGE SCALE GENOMIC DNA]</scope>
    <source>
        <strain evidence="10 11">ATCC 30894</strain>
    </source>
</reference>
<protein>
    <recommendedName>
        <fullName evidence="12">Cytochrome P450</fullName>
    </recommendedName>
</protein>
<organism evidence="10 11">
    <name type="scientific">Naegleria fowleri</name>
    <name type="common">Brain eating amoeba</name>
    <dbReference type="NCBI Taxonomy" id="5763"/>
    <lineage>
        <taxon>Eukaryota</taxon>
        <taxon>Discoba</taxon>
        <taxon>Heterolobosea</taxon>
        <taxon>Tetramitia</taxon>
        <taxon>Eutetramitia</taxon>
        <taxon>Vahlkampfiidae</taxon>
        <taxon>Naegleria</taxon>
    </lineage>
</organism>
<dbReference type="OMA" id="IDVQKWM"/>
<dbReference type="RefSeq" id="XP_044567983.1">
    <property type="nucleotide sequence ID" value="XM_044700622.1"/>
</dbReference>
<keyword evidence="3 7" id="KW-0479">Metal-binding</keyword>
<dbReference type="InterPro" id="IPR017972">
    <property type="entry name" value="Cyt_P450_CS"/>
</dbReference>
<dbReference type="VEuPathDB" id="AmoebaDB:FDP41_010335"/>
<gene>
    <name evidence="10" type="ORF">FDP41_010335</name>
</gene>
<dbReference type="Proteomes" id="UP000444721">
    <property type="component" value="Unassembled WGS sequence"/>
</dbReference>
<evidence type="ECO:0000256" key="4">
    <source>
        <dbReference type="ARBA" id="ARBA00023002"/>
    </source>
</evidence>
<comment type="cofactor">
    <cofactor evidence="7">
        <name>heme</name>
        <dbReference type="ChEBI" id="CHEBI:30413"/>
    </cofactor>
</comment>
<evidence type="ECO:0000313" key="11">
    <source>
        <dbReference type="Proteomes" id="UP000444721"/>
    </source>
</evidence>
<keyword evidence="6 8" id="KW-0503">Monooxygenase</keyword>
<keyword evidence="9" id="KW-0812">Transmembrane</keyword>
<dbReference type="GO" id="GO:0020037">
    <property type="term" value="F:heme binding"/>
    <property type="evidence" value="ECO:0007669"/>
    <property type="project" value="InterPro"/>
</dbReference>
<dbReference type="EMBL" id="VFQX01000006">
    <property type="protein sequence ID" value="KAF0983270.1"/>
    <property type="molecule type" value="Genomic_DNA"/>
</dbReference>
<keyword evidence="9" id="KW-1133">Transmembrane helix</keyword>